<reference evidence="2" key="1">
    <citation type="submission" date="2017-12" db="EMBL/GenBank/DDBJ databases">
        <title>FDA dAtabase for Regulatory Grade micrObial Sequences (FDA-ARGOS): Supporting development and validation of Infectious Disease Dx tests.</title>
        <authorList>
            <person name="Hoffmann M."/>
            <person name="Allard M."/>
            <person name="Evans P."/>
            <person name="Brown E."/>
            <person name="Tallon L.J."/>
            <person name="Sadzewicz L."/>
            <person name="Sengamalay N."/>
            <person name="Ott S."/>
            <person name="Godinez A."/>
            <person name="Nagaraj S."/>
            <person name="Vavikolanu K."/>
            <person name="Aluvathingal J."/>
            <person name="Nadendla S."/>
            <person name="Hobson J."/>
            <person name="Sichtig H."/>
        </authorList>
    </citation>
    <scope>NUCLEOTIDE SEQUENCE [LARGE SCALE GENOMIC DNA]</scope>
    <source>
        <strain evidence="2">FDAARGOS_113</strain>
    </source>
</reference>
<evidence type="ECO:0000313" key="3">
    <source>
        <dbReference type="Proteomes" id="UP000053748"/>
    </source>
</evidence>
<dbReference type="RefSeq" id="WP_000984698.1">
    <property type="nucleotide sequence ID" value="NZ_CAWMSS010000002.1"/>
</dbReference>
<name>A0A1D8SG41_VIBMI</name>
<protein>
    <submittedName>
        <fullName evidence="2">Pilus assembly protein</fullName>
    </submittedName>
</protein>
<dbReference type="OrthoDB" id="6555614at2"/>
<feature type="transmembrane region" description="Helical" evidence="1">
    <location>
        <begin position="12"/>
        <end position="29"/>
    </location>
</feature>
<evidence type="ECO:0000313" key="2">
    <source>
        <dbReference type="EMBL" id="PNM64181.1"/>
    </source>
</evidence>
<dbReference type="eggNOG" id="COG4961">
    <property type="taxonomic scope" value="Bacteria"/>
</dbReference>
<dbReference type="Proteomes" id="UP000053748">
    <property type="component" value="Unassembled WGS sequence"/>
</dbReference>
<keyword evidence="1" id="KW-0812">Transmembrane</keyword>
<dbReference type="AlphaFoldDB" id="A0A1D8SG41"/>
<comment type="caution">
    <text evidence="2">The sequence shown here is derived from an EMBL/GenBank/DDBJ whole genome shotgun (WGS) entry which is preliminary data.</text>
</comment>
<proteinExistence type="predicted"/>
<evidence type="ECO:0000256" key="1">
    <source>
        <dbReference type="SAM" id="Phobius"/>
    </source>
</evidence>
<sequence>MMRKHQKGSLTVEVAIGLPILMMAIFTWIELCVFTYSLTVTDHALTTGVMRVKKLGDASNSKTIDYDRMLQEQLKRSGGALWNNVVKPESITAKIRYFRNYDDLLNCSYSGSENVEECPTAEEQPKNMAIAVYELRYEYQPMFNYLLPKMQIRREVLSVQEYERCTFKVGQGAGCAS</sequence>
<organism evidence="2 3">
    <name type="scientific">Vibrio mimicus</name>
    <dbReference type="NCBI Taxonomy" id="674"/>
    <lineage>
        <taxon>Bacteria</taxon>
        <taxon>Pseudomonadati</taxon>
        <taxon>Pseudomonadota</taxon>
        <taxon>Gammaproteobacteria</taxon>
        <taxon>Vibrionales</taxon>
        <taxon>Vibrionaceae</taxon>
        <taxon>Vibrio</taxon>
    </lineage>
</organism>
<dbReference type="GeneID" id="93955244"/>
<dbReference type="EMBL" id="LOSJ02000001">
    <property type="protein sequence ID" value="PNM64181.1"/>
    <property type="molecule type" value="Genomic_DNA"/>
</dbReference>
<keyword evidence="1" id="KW-0472">Membrane</keyword>
<gene>
    <name evidence="2" type="ORF">AL544_004505</name>
</gene>
<keyword evidence="1" id="KW-1133">Transmembrane helix</keyword>
<accession>A0A1D8SG41</accession>
<keyword evidence="3" id="KW-1185">Reference proteome</keyword>
<dbReference type="STRING" id="674.VM_16685"/>